<dbReference type="EMBL" id="JACHJJ010000011">
    <property type="protein sequence ID" value="MBB5964235.1"/>
    <property type="molecule type" value="Genomic_DNA"/>
</dbReference>
<dbReference type="RefSeq" id="WP_184942932.1">
    <property type="nucleotide sequence ID" value="NZ_JBHRYS010000012.1"/>
</dbReference>
<name>A0A841D7V6_PLAVE</name>
<keyword evidence="1" id="KW-0472">Membrane</keyword>
<comment type="caution">
    <text evidence="2">The sequence shown here is derived from an EMBL/GenBank/DDBJ whole genome shotgun (WGS) entry which is preliminary data.</text>
</comment>
<proteinExistence type="predicted"/>
<organism evidence="2 3">
    <name type="scientific">Planomonospora venezuelensis</name>
    <dbReference type="NCBI Taxonomy" id="1999"/>
    <lineage>
        <taxon>Bacteria</taxon>
        <taxon>Bacillati</taxon>
        <taxon>Actinomycetota</taxon>
        <taxon>Actinomycetes</taxon>
        <taxon>Streptosporangiales</taxon>
        <taxon>Streptosporangiaceae</taxon>
        <taxon>Planomonospora</taxon>
    </lineage>
</organism>
<accession>A0A841D7V6</accession>
<reference evidence="2 3" key="1">
    <citation type="submission" date="2020-08" db="EMBL/GenBank/DDBJ databases">
        <title>Genomic Encyclopedia of Type Strains, Phase III (KMG-III): the genomes of soil and plant-associated and newly described type strains.</title>
        <authorList>
            <person name="Whitman W."/>
        </authorList>
    </citation>
    <scope>NUCLEOTIDE SEQUENCE [LARGE SCALE GENOMIC DNA]</scope>
    <source>
        <strain evidence="2 3">CECT 3303</strain>
    </source>
</reference>
<evidence type="ECO:0000313" key="3">
    <source>
        <dbReference type="Proteomes" id="UP000562352"/>
    </source>
</evidence>
<keyword evidence="1" id="KW-0812">Transmembrane</keyword>
<gene>
    <name evidence="2" type="ORF">FHS22_003519</name>
</gene>
<feature type="transmembrane region" description="Helical" evidence="1">
    <location>
        <begin position="125"/>
        <end position="145"/>
    </location>
</feature>
<dbReference type="Proteomes" id="UP000562352">
    <property type="component" value="Unassembled WGS sequence"/>
</dbReference>
<sequence>MRWWFGAFGMSVLAPVLYVVLREAATHHFAVCAVLNSGVRSWPSESSSAVLQWWRELNVFGGVPAEIMWFPPVLMVIGGLAVALAGRTPGAVIGGVVTVPVGLLSACLLMESLSHLETTAATCGMWIALGEVSVSLALALSYGIATGMAVRGTIAFRTTDRRPQ</sequence>
<dbReference type="AlphaFoldDB" id="A0A841D7V6"/>
<feature type="transmembrane region" description="Helical" evidence="1">
    <location>
        <begin position="92"/>
        <end position="113"/>
    </location>
</feature>
<keyword evidence="3" id="KW-1185">Reference proteome</keyword>
<evidence type="ECO:0000256" key="1">
    <source>
        <dbReference type="SAM" id="Phobius"/>
    </source>
</evidence>
<feature type="transmembrane region" description="Helical" evidence="1">
    <location>
        <begin position="67"/>
        <end position="85"/>
    </location>
</feature>
<protein>
    <submittedName>
        <fullName evidence="2">Uncharacterized protein</fullName>
    </submittedName>
</protein>
<keyword evidence="1" id="KW-1133">Transmembrane helix</keyword>
<evidence type="ECO:0000313" key="2">
    <source>
        <dbReference type="EMBL" id="MBB5964235.1"/>
    </source>
</evidence>